<dbReference type="EMBL" id="VSSQ01020550">
    <property type="protein sequence ID" value="MPM65500.1"/>
    <property type="molecule type" value="Genomic_DNA"/>
</dbReference>
<proteinExistence type="predicted"/>
<protein>
    <submittedName>
        <fullName evidence="1">Uncharacterized protein</fullName>
    </submittedName>
</protein>
<sequence length="127" mass="14788">MVKIPDIHLWLFFANFFRQQHQLVILHPDNIVVLDKGEGFFAKECVDLPVCFPVFGFVLNEREKIMTKRPDCAVAVAFVIIFNLFAGQKNRMIIQLVQLFRNLLFFIFVIHMDPGPSHPMHLCIGFQ</sequence>
<accession>A0A645BJ56</accession>
<comment type="caution">
    <text evidence="1">The sequence shown here is derived from an EMBL/GenBank/DDBJ whole genome shotgun (WGS) entry which is preliminary data.</text>
</comment>
<gene>
    <name evidence="1" type="ORF">SDC9_112397</name>
</gene>
<evidence type="ECO:0000313" key="1">
    <source>
        <dbReference type="EMBL" id="MPM65500.1"/>
    </source>
</evidence>
<dbReference type="AlphaFoldDB" id="A0A645BJ56"/>
<name>A0A645BJ56_9ZZZZ</name>
<organism evidence="1">
    <name type="scientific">bioreactor metagenome</name>
    <dbReference type="NCBI Taxonomy" id="1076179"/>
    <lineage>
        <taxon>unclassified sequences</taxon>
        <taxon>metagenomes</taxon>
        <taxon>ecological metagenomes</taxon>
    </lineage>
</organism>
<reference evidence="1" key="1">
    <citation type="submission" date="2019-08" db="EMBL/GenBank/DDBJ databases">
        <authorList>
            <person name="Kucharzyk K."/>
            <person name="Murdoch R.W."/>
            <person name="Higgins S."/>
            <person name="Loffler F."/>
        </authorList>
    </citation>
    <scope>NUCLEOTIDE SEQUENCE</scope>
</reference>